<dbReference type="PRINTS" id="PR01437">
    <property type="entry name" value="NUOXDRDTASE4"/>
</dbReference>
<dbReference type="GO" id="GO:0031966">
    <property type="term" value="C:mitochondrial membrane"/>
    <property type="evidence" value="ECO:0007669"/>
    <property type="project" value="UniProtKB-SubCell"/>
</dbReference>
<proteinExistence type="inferred from homology"/>
<dbReference type="GO" id="GO:0003954">
    <property type="term" value="F:NADH dehydrogenase activity"/>
    <property type="evidence" value="ECO:0007669"/>
    <property type="project" value="TreeGrafter"/>
</dbReference>
<dbReference type="EMBL" id="KU145005">
    <property type="protein sequence ID" value="ANP26226.1"/>
    <property type="molecule type" value="Genomic_DNA"/>
</dbReference>
<keyword evidence="7" id="KW-0520">NAD</keyword>
<keyword evidence="7" id="KW-0830">Ubiquinone</keyword>
<dbReference type="InterPro" id="IPR001750">
    <property type="entry name" value="ND/Mrp_TM"/>
</dbReference>
<dbReference type="InterPro" id="IPR010227">
    <property type="entry name" value="NADH_Q_OxRdtase_chainM/4"/>
</dbReference>
<keyword evidence="6 7" id="KW-0472">Membrane</keyword>
<evidence type="ECO:0000256" key="1">
    <source>
        <dbReference type="ARBA" id="ARBA00003257"/>
    </source>
</evidence>
<dbReference type="NCBIfam" id="TIGR01972">
    <property type="entry name" value="NDH_I_M"/>
    <property type="match status" value="1"/>
</dbReference>
<dbReference type="GO" id="GO:0008137">
    <property type="term" value="F:NADH dehydrogenase (ubiquinone) activity"/>
    <property type="evidence" value="ECO:0007669"/>
    <property type="project" value="UniProtKB-UniRule"/>
</dbReference>
<dbReference type="Pfam" id="PF00361">
    <property type="entry name" value="Proton_antipo_M"/>
    <property type="match status" value="1"/>
</dbReference>
<feature type="transmembrane region" description="Helical" evidence="7">
    <location>
        <begin position="172"/>
        <end position="193"/>
    </location>
</feature>
<feature type="transmembrane region" description="Helical" evidence="7">
    <location>
        <begin position="113"/>
        <end position="133"/>
    </location>
</feature>
<evidence type="ECO:0000256" key="6">
    <source>
        <dbReference type="ARBA" id="ARBA00023136"/>
    </source>
</evidence>
<keyword evidence="7" id="KW-0813">Transport</keyword>
<dbReference type="GO" id="GO:0015990">
    <property type="term" value="P:electron transport coupled proton transport"/>
    <property type="evidence" value="ECO:0007669"/>
    <property type="project" value="TreeGrafter"/>
</dbReference>
<feature type="transmembrane region" description="Helical" evidence="7">
    <location>
        <begin position="270"/>
        <end position="294"/>
    </location>
</feature>
<comment type="subcellular location">
    <subcellularLocation>
        <location evidence="2">Membrane</location>
        <topology evidence="2">Multi-pass membrane protein</topology>
    </subcellularLocation>
    <subcellularLocation>
        <location evidence="7">Mitochondrion membrane</location>
        <topology evidence="7">Multi-pass membrane protein</topology>
    </subcellularLocation>
</comment>
<evidence type="ECO:0000256" key="2">
    <source>
        <dbReference type="ARBA" id="ARBA00004141"/>
    </source>
</evidence>
<feature type="transmembrane region" description="Helical" evidence="7">
    <location>
        <begin position="6"/>
        <end position="28"/>
    </location>
</feature>
<dbReference type="PANTHER" id="PTHR43507:SF1">
    <property type="entry name" value="NADH-UBIQUINONE OXIDOREDUCTASE CHAIN 4"/>
    <property type="match status" value="1"/>
</dbReference>
<evidence type="ECO:0000313" key="9">
    <source>
        <dbReference type="EMBL" id="ANP26205.1"/>
    </source>
</evidence>
<feature type="transmembrane region" description="Helical" evidence="7">
    <location>
        <begin position="362"/>
        <end position="382"/>
    </location>
</feature>
<feature type="transmembrane region" description="Helical" evidence="7">
    <location>
        <begin position="306"/>
        <end position="326"/>
    </location>
</feature>
<comment type="function">
    <text evidence="7">Core subunit of the mitochondrial membrane respiratory chain NADH dehydrogenase (Complex I) which catalyzes electron transfer from NADH through the respiratory chain, using ubiquinone as an electron acceptor. Essential for the catalytic activity and assembly of complex I.</text>
</comment>
<accession>A0A1B0ZET0</accession>
<reference evidence="9" key="1">
    <citation type="journal article" date="2016" name="Bot. Marina">
        <title>Genomic and phylogenetic analysis of Ceramium cimbricum (Ceramiales, Rhodophyta) from the Atlantic and Pacific Oceans supports the naming of a new invasive Pacific entity Ceramium sungminbooi sp. nov.</title>
        <authorList>
            <person name="Hughey J.R."/>
            <person name="Boo G.H."/>
        </authorList>
    </citation>
    <scope>NUCLEOTIDE SEQUENCE</scope>
</reference>
<organism evidence="9">
    <name type="scientific">Campylaephora sungminbooi</name>
    <dbReference type="NCBI Taxonomy" id="1896769"/>
    <lineage>
        <taxon>Eukaryota</taxon>
        <taxon>Rhodophyta</taxon>
        <taxon>Florideophyceae</taxon>
        <taxon>Rhodymeniophycidae</taxon>
        <taxon>Ceramiales</taxon>
        <taxon>Ceramiaceae</taxon>
        <taxon>Campylaephora</taxon>
    </lineage>
</organism>
<evidence type="ECO:0000256" key="7">
    <source>
        <dbReference type="RuleBase" id="RU003297"/>
    </source>
</evidence>
<protein>
    <recommendedName>
        <fullName evidence="7">NADH-ubiquinone oxidoreductase chain 4</fullName>
        <ecNumber evidence="7">7.1.1.2</ecNumber>
    </recommendedName>
</protein>
<sequence length="494" mass="56394">MILSSFFNNILFLLCVTPLIGVFLLLLIPAEEKTICLNLALVFSCISFLLSLLLWVFFDPSTSFFQFSKILFYFSNINFYYFIGIDGLSLFFIILTTFLIILCILLSWQSVTFFIKEYLIAFLVLEFCLIQVFCVLDLLLFYIFFESVLIPMFLIVGVWGSRSRKIRAAYQFFLYTLVGSLLMLLGVIFIYFQVGSFDIQILTACSFTFSAQLILWLSFFASFAVKIPMVPFHIWLPEAHAEAPTSGSVILAGILLKLGGYGFLRFSLPIFPLASVYFTPIVFTLSLIAIIYASLTTLRQIDLKKIIAYSSVSHMGFVTIGIFSFNTQGIEGSIILMLSHGLVSSALFLCIGVLYDRYKTRIIKYFGGLVHVMPIFISFYFFFSFSNIAFPGTSSFIGEILVLLGCIKINLTLTFFMTFGVILSAGYSIWLLNRLSFGPIKLTHFYWHQDVSRREFWILFPLTLLIFWMGIYPFSFVSEIHFSVLNLLDHATNV</sequence>
<keyword evidence="7" id="KW-0249">Electron transport</keyword>
<evidence type="ECO:0000259" key="8">
    <source>
        <dbReference type="Pfam" id="PF00361"/>
    </source>
</evidence>
<feature type="domain" description="NADH:quinone oxidoreductase/Mrp antiporter transmembrane" evidence="8">
    <location>
        <begin position="137"/>
        <end position="422"/>
    </location>
</feature>
<dbReference type="GO" id="GO:0048039">
    <property type="term" value="F:ubiquinone binding"/>
    <property type="evidence" value="ECO:0007669"/>
    <property type="project" value="TreeGrafter"/>
</dbReference>
<name>A0A1B0ZET0_9FLOR</name>
<feature type="transmembrane region" description="Helical" evidence="7">
    <location>
        <begin position="78"/>
        <end position="106"/>
    </location>
</feature>
<dbReference type="EC" id="7.1.1.2" evidence="7"/>
<comment type="similarity">
    <text evidence="3 7">Belongs to the complex I subunit 4 family.</text>
</comment>
<geneLocation type="mitochondrion" evidence="9"/>
<keyword evidence="7" id="KW-0679">Respiratory chain</keyword>
<feature type="transmembrane region" description="Helical" evidence="7">
    <location>
        <begin position="35"/>
        <end position="58"/>
    </location>
</feature>
<keyword evidence="7 9" id="KW-0496">Mitochondrion</keyword>
<dbReference type="GO" id="GO:0042773">
    <property type="term" value="P:ATP synthesis coupled electron transport"/>
    <property type="evidence" value="ECO:0007669"/>
    <property type="project" value="InterPro"/>
</dbReference>
<feature type="transmembrane region" description="Helical" evidence="7">
    <location>
        <begin position="199"/>
        <end position="225"/>
    </location>
</feature>
<comment type="catalytic activity">
    <reaction evidence="7">
        <text>a ubiquinone + NADH + 5 H(+)(in) = a ubiquinol + NAD(+) + 4 H(+)(out)</text>
        <dbReference type="Rhea" id="RHEA:29091"/>
        <dbReference type="Rhea" id="RHEA-COMP:9565"/>
        <dbReference type="Rhea" id="RHEA-COMP:9566"/>
        <dbReference type="ChEBI" id="CHEBI:15378"/>
        <dbReference type="ChEBI" id="CHEBI:16389"/>
        <dbReference type="ChEBI" id="CHEBI:17976"/>
        <dbReference type="ChEBI" id="CHEBI:57540"/>
        <dbReference type="ChEBI" id="CHEBI:57945"/>
        <dbReference type="EC" id="7.1.1.2"/>
    </reaction>
</comment>
<comment type="function">
    <text evidence="1">Core subunit of the mitochondrial membrane respiratory chain NADH dehydrogenase (Complex I) that is believed to belong to the minimal assembly required for catalysis. Complex I functions in the transfer of electrons from NADH to the respiratory chain. The immediate electron acceptor for the enzyme is believed to be ubiquinone.</text>
</comment>
<dbReference type="EMBL" id="KU145004">
    <property type="protein sequence ID" value="ANP26205.1"/>
    <property type="molecule type" value="Genomic_DNA"/>
</dbReference>
<feature type="transmembrane region" description="Helical" evidence="7">
    <location>
        <begin position="139"/>
        <end position="160"/>
    </location>
</feature>
<feature type="transmembrane region" description="Helical" evidence="7">
    <location>
        <begin position="246"/>
        <end position="264"/>
    </location>
</feature>
<dbReference type="PANTHER" id="PTHR43507">
    <property type="entry name" value="NADH-UBIQUINONE OXIDOREDUCTASE CHAIN 4"/>
    <property type="match status" value="1"/>
</dbReference>
<dbReference type="InterPro" id="IPR003918">
    <property type="entry name" value="NADH_UbQ_OxRdtase"/>
</dbReference>
<evidence type="ECO:0000256" key="5">
    <source>
        <dbReference type="ARBA" id="ARBA00022989"/>
    </source>
</evidence>
<dbReference type="AlphaFoldDB" id="A0A1B0ZET0"/>
<gene>
    <name evidence="9" type="primary">nad4</name>
</gene>
<evidence type="ECO:0000256" key="4">
    <source>
        <dbReference type="ARBA" id="ARBA00022692"/>
    </source>
</evidence>
<feature type="transmembrane region" description="Helical" evidence="7">
    <location>
        <begin position="413"/>
        <end position="432"/>
    </location>
</feature>
<feature type="transmembrane region" description="Helical" evidence="7">
    <location>
        <begin position="332"/>
        <end position="355"/>
    </location>
</feature>
<evidence type="ECO:0000256" key="3">
    <source>
        <dbReference type="ARBA" id="ARBA00009025"/>
    </source>
</evidence>
<feature type="transmembrane region" description="Helical" evidence="7">
    <location>
        <begin position="456"/>
        <end position="477"/>
    </location>
</feature>
<keyword evidence="4 7" id="KW-0812">Transmembrane</keyword>
<keyword evidence="5 7" id="KW-1133">Transmembrane helix</keyword>